<evidence type="ECO:0000313" key="3">
    <source>
        <dbReference type="Proteomes" id="UP000199077"/>
    </source>
</evidence>
<evidence type="ECO:0000313" key="2">
    <source>
        <dbReference type="EMBL" id="SDP59121.1"/>
    </source>
</evidence>
<proteinExistence type="predicted"/>
<dbReference type="AlphaFoldDB" id="A0A1H0TYZ3"/>
<dbReference type="EMBL" id="LT629711">
    <property type="protein sequence ID" value="SDP59121.1"/>
    <property type="molecule type" value="Genomic_DNA"/>
</dbReference>
<accession>A0A1H0TYZ3</accession>
<protein>
    <submittedName>
        <fullName evidence="2">Uncharacterized protein</fullName>
    </submittedName>
</protein>
<name>A0A1H0TYZ3_9MICO</name>
<keyword evidence="3" id="KW-1185">Reference proteome</keyword>
<dbReference type="STRING" id="443156.SAMN04489867_3044"/>
<evidence type="ECO:0000256" key="1">
    <source>
        <dbReference type="SAM" id="MobiDB-lite"/>
    </source>
</evidence>
<reference evidence="3" key="1">
    <citation type="submission" date="2016-10" db="EMBL/GenBank/DDBJ databases">
        <authorList>
            <person name="Varghese N."/>
            <person name="Submissions S."/>
        </authorList>
    </citation>
    <scope>NUCLEOTIDE SEQUENCE [LARGE SCALE GENOMIC DNA]</scope>
    <source>
        <strain evidence="3">DSM 22329</strain>
    </source>
</reference>
<gene>
    <name evidence="2" type="ORF">SAMN04489867_3044</name>
</gene>
<organism evidence="2 3">
    <name type="scientific">Pedococcus dokdonensis</name>
    <dbReference type="NCBI Taxonomy" id="443156"/>
    <lineage>
        <taxon>Bacteria</taxon>
        <taxon>Bacillati</taxon>
        <taxon>Actinomycetota</taxon>
        <taxon>Actinomycetes</taxon>
        <taxon>Micrococcales</taxon>
        <taxon>Intrasporangiaceae</taxon>
        <taxon>Pedococcus</taxon>
    </lineage>
</organism>
<feature type="compositionally biased region" description="Polar residues" evidence="1">
    <location>
        <begin position="43"/>
        <end position="52"/>
    </location>
</feature>
<sequence>MFARLLQVYLATSDALDGYAGRFSGTVREAVTPGRRGRGSTQGGPASSSTPC</sequence>
<feature type="region of interest" description="Disordered" evidence="1">
    <location>
        <begin position="30"/>
        <end position="52"/>
    </location>
</feature>
<dbReference type="Proteomes" id="UP000199077">
    <property type="component" value="Chromosome I"/>
</dbReference>